<dbReference type="Proteomes" id="UP000530514">
    <property type="component" value="Unassembled WGS sequence"/>
</dbReference>
<dbReference type="PROSITE" id="PS51186">
    <property type="entry name" value="GNAT"/>
    <property type="match status" value="1"/>
</dbReference>
<evidence type="ECO:0000313" key="3">
    <source>
        <dbReference type="Proteomes" id="UP000530514"/>
    </source>
</evidence>
<dbReference type="InterPro" id="IPR053144">
    <property type="entry name" value="Acetyltransferase_Butenolide"/>
</dbReference>
<reference evidence="2 3" key="1">
    <citation type="submission" date="2020-07" db="EMBL/GenBank/DDBJ databases">
        <authorList>
            <person name="Feng H."/>
        </authorList>
    </citation>
    <scope>NUCLEOTIDE SEQUENCE [LARGE SCALE GENOMIC DNA]</scope>
    <source>
        <strain evidence="3">s-11</strain>
    </source>
</reference>
<sequence>MDLTRPYRVEKGQYYISTDRKRLDLSVIQQFLNHQSYWAQNRTLEQIKRTINHSLCFGLYTTDGNQAGFGVVTDYTTFGYLADVFILPEHRKQGLSKWLLETILNCPCLADIHQFTLYTRDAHGLYAQFGFKRLEDPERFDKFMELFLAHKKFPQTKKSRTL</sequence>
<gene>
    <name evidence="2" type="ORF">H1164_13405</name>
</gene>
<evidence type="ECO:0000313" key="2">
    <source>
        <dbReference type="EMBL" id="MBA4543885.1"/>
    </source>
</evidence>
<dbReference type="SUPFAM" id="SSF55729">
    <property type="entry name" value="Acyl-CoA N-acyltransferases (Nat)"/>
    <property type="match status" value="1"/>
</dbReference>
<dbReference type="InterPro" id="IPR000182">
    <property type="entry name" value="GNAT_dom"/>
</dbReference>
<dbReference type="RefSeq" id="WP_052154444.1">
    <property type="nucleotide sequence ID" value="NZ_JACEIP010000023.1"/>
</dbReference>
<dbReference type="PANTHER" id="PTHR43233:SF1">
    <property type="entry name" value="FAMILY N-ACETYLTRANSFERASE, PUTATIVE (AFU_ORTHOLOGUE AFUA_6G03350)-RELATED"/>
    <property type="match status" value="1"/>
</dbReference>
<name>A0A7W2AJ35_9BACL</name>
<accession>A0A7W2AJ35</accession>
<dbReference type="Pfam" id="PF13508">
    <property type="entry name" value="Acetyltransf_7"/>
    <property type="match status" value="1"/>
</dbReference>
<dbReference type="Gene3D" id="3.40.630.30">
    <property type="match status" value="1"/>
</dbReference>
<dbReference type="EMBL" id="JACEIP010000023">
    <property type="protein sequence ID" value="MBA4543885.1"/>
    <property type="molecule type" value="Genomic_DNA"/>
</dbReference>
<protein>
    <submittedName>
        <fullName evidence="2">GNAT family N-acetyltransferase</fullName>
    </submittedName>
</protein>
<dbReference type="GO" id="GO:0016747">
    <property type="term" value="F:acyltransferase activity, transferring groups other than amino-acyl groups"/>
    <property type="evidence" value="ECO:0007669"/>
    <property type="project" value="InterPro"/>
</dbReference>
<proteinExistence type="predicted"/>
<dbReference type="CDD" id="cd04301">
    <property type="entry name" value="NAT_SF"/>
    <property type="match status" value="1"/>
</dbReference>
<dbReference type="PANTHER" id="PTHR43233">
    <property type="entry name" value="FAMILY N-ACETYLTRANSFERASE, PUTATIVE (AFU_ORTHOLOGUE AFUA_6G03350)-RELATED"/>
    <property type="match status" value="1"/>
</dbReference>
<evidence type="ECO:0000259" key="1">
    <source>
        <dbReference type="PROSITE" id="PS51186"/>
    </source>
</evidence>
<organism evidence="2 3">
    <name type="scientific">Thermoactinomyces daqus</name>
    <dbReference type="NCBI Taxonomy" id="1329516"/>
    <lineage>
        <taxon>Bacteria</taxon>
        <taxon>Bacillati</taxon>
        <taxon>Bacillota</taxon>
        <taxon>Bacilli</taxon>
        <taxon>Bacillales</taxon>
        <taxon>Thermoactinomycetaceae</taxon>
        <taxon>Thermoactinomyces</taxon>
    </lineage>
</organism>
<keyword evidence="3" id="KW-1185">Reference proteome</keyword>
<dbReference type="AlphaFoldDB" id="A0A7W2AJ35"/>
<feature type="domain" description="N-acetyltransferase" evidence="1">
    <location>
        <begin position="15"/>
        <end position="149"/>
    </location>
</feature>
<keyword evidence="2" id="KW-0808">Transferase</keyword>
<dbReference type="OrthoDB" id="3216107at2"/>
<dbReference type="InterPro" id="IPR016181">
    <property type="entry name" value="Acyl_CoA_acyltransferase"/>
</dbReference>
<comment type="caution">
    <text evidence="2">The sequence shown here is derived from an EMBL/GenBank/DDBJ whole genome shotgun (WGS) entry which is preliminary data.</text>
</comment>